<organism evidence="2 3">
    <name type="scientific">Candidatus Pullibacteroides excrementavium</name>
    <dbReference type="NCBI Taxonomy" id="2840905"/>
    <lineage>
        <taxon>Bacteria</taxon>
        <taxon>Pseudomonadati</taxon>
        <taxon>Bacteroidota</taxon>
        <taxon>Bacteroidia</taxon>
        <taxon>Bacteroidales</taxon>
        <taxon>Candidatus Pullibacteroides</taxon>
    </lineage>
</organism>
<evidence type="ECO:0000256" key="1">
    <source>
        <dbReference type="SAM" id="Phobius"/>
    </source>
</evidence>
<feature type="transmembrane region" description="Helical" evidence="1">
    <location>
        <begin position="326"/>
        <end position="343"/>
    </location>
</feature>
<evidence type="ECO:0000313" key="3">
    <source>
        <dbReference type="Proteomes" id="UP000823612"/>
    </source>
</evidence>
<dbReference type="AlphaFoldDB" id="A0A9D9H350"/>
<accession>A0A9D9H350</accession>
<dbReference type="EMBL" id="JADIMZ010000101">
    <property type="protein sequence ID" value="MBO8432998.1"/>
    <property type="molecule type" value="Genomic_DNA"/>
</dbReference>
<reference evidence="2" key="2">
    <citation type="journal article" date="2021" name="PeerJ">
        <title>Extensive microbial diversity within the chicken gut microbiome revealed by metagenomics and culture.</title>
        <authorList>
            <person name="Gilroy R."/>
            <person name="Ravi A."/>
            <person name="Getino M."/>
            <person name="Pursley I."/>
            <person name="Horton D.L."/>
            <person name="Alikhan N.F."/>
            <person name="Baker D."/>
            <person name="Gharbi K."/>
            <person name="Hall N."/>
            <person name="Watson M."/>
            <person name="Adriaenssens E.M."/>
            <person name="Foster-Nyarko E."/>
            <person name="Jarju S."/>
            <person name="Secka A."/>
            <person name="Antonio M."/>
            <person name="Oren A."/>
            <person name="Chaudhuri R.R."/>
            <person name="La Ragione R."/>
            <person name="Hildebrand F."/>
            <person name="Pallen M.J."/>
        </authorList>
    </citation>
    <scope>NUCLEOTIDE SEQUENCE</scope>
    <source>
        <strain evidence="2">2889</strain>
    </source>
</reference>
<evidence type="ECO:0000313" key="2">
    <source>
        <dbReference type="EMBL" id="MBO8432998.1"/>
    </source>
</evidence>
<protein>
    <recommendedName>
        <fullName evidence="4">Glycosyltransferase</fullName>
    </recommendedName>
</protein>
<dbReference type="SUPFAM" id="SSF53448">
    <property type="entry name" value="Nucleotide-diphospho-sugar transferases"/>
    <property type="match status" value="1"/>
</dbReference>
<keyword evidence="1" id="KW-0472">Membrane</keyword>
<comment type="caution">
    <text evidence="2">The sequence shown here is derived from an EMBL/GenBank/DDBJ whole genome shotgun (WGS) entry which is preliminary data.</text>
</comment>
<dbReference type="Gene3D" id="3.90.550.10">
    <property type="entry name" value="Spore Coat Polysaccharide Biosynthesis Protein SpsA, Chain A"/>
    <property type="match status" value="1"/>
</dbReference>
<proteinExistence type="predicted"/>
<gene>
    <name evidence="2" type="ORF">IAB08_06870</name>
</gene>
<keyword evidence="1" id="KW-1133">Transmembrane helix</keyword>
<keyword evidence="1" id="KW-0812">Transmembrane</keyword>
<sequence>MEFRFEPSFWEYILLALLLVSALGTFLFHWKIYRPIPKYPSIPTGPSRQGISIVLSGKNHYESLKQNLEFWLKQDYPEFEVIVVHEKTDEETHLLLESMGRQYPMLREVNANQSINFFDEEKFSLSIGVRAARYDCVILTSPLYRPASTHCIEAMQAAFFKDVKVVIGRVVSQNDPKKICSFRHFLETERRIEYTGFALQGKAFTAERPLIAYRKDFFLEHQGYTGSYAIETGNFDLLAKHIGSSQDVQVQMSAEATVIPVTALPVPTAKAEKAYQNILSFQQTLASGILRSYHALESLFSLTFLSGCILFGFQLGQLETQPFPSWFFYFISIGIFHFCYQAISMQKAGKRFQSGLFWFALPVYGFLYISLLFALIARIKRR</sequence>
<feature type="transmembrane region" description="Helical" evidence="1">
    <location>
        <begin position="295"/>
        <end position="314"/>
    </location>
</feature>
<dbReference type="InterPro" id="IPR029044">
    <property type="entry name" value="Nucleotide-diphossugar_trans"/>
</dbReference>
<evidence type="ECO:0008006" key="4">
    <source>
        <dbReference type="Google" id="ProtNLM"/>
    </source>
</evidence>
<feature type="transmembrane region" description="Helical" evidence="1">
    <location>
        <begin position="12"/>
        <end position="30"/>
    </location>
</feature>
<name>A0A9D9H350_9BACT</name>
<reference evidence="2" key="1">
    <citation type="submission" date="2020-10" db="EMBL/GenBank/DDBJ databases">
        <authorList>
            <person name="Gilroy R."/>
        </authorList>
    </citation>
    <scope>NUCLEOTIDE SEQUENCE</scope>
    <source>
        <strain evidence="2">2889</strain>
    </source>
</reference>
<dbReference type="Proteomes" id="UP000823612">
    <property type="component" value="Unassembled WGS sequence"/>
</dbReference>
<feature type="transmembrane region" description="Helical" evidence="1">
    <location>
        <begin position="355"/>
        <end position="377"/>
    </location>
</feature>